<reference evidence="1 2" key="1">
    <citation type="submission" date="2019-06" db="EMBL/GenBank/DDBJ databases">
        <title>Sequencing the genomes of 1000 actinobacteria strains.</title>
        <authorList>
            <person name="Klenk H.-P."/>
        </authorList>
    </citation>
    <scope>NUCLEOTIDE SEQUENCE [LARGE SCALE GENOMIC DNA]</scope>
    <source>
        <strain evidence="1 2">DSM 18935</strain>
    </source>
</reference>
<sequence length="99" mass="10538">MTQYVVPKAVAVVVHDDTVFAARVPSGPIMVLEGSAAVLWSLVANTTVHDFPRIVAEHFGVAESAIIDDVEAFLVSLVSRGLLTTDSQPFLRGEDDTSA</sequence>
<proteinExistence type="predicted"/>
<dbReference type="AlphaFoldDB" id="A0A560WD05"/>
<dbReference type="EMBL" id="VIUW01000002">
    <property type="protein sequence ID" value="TWD15508.1"/>
    <property type="molecule type" value="Genomic_DNA"/>
</dbReference>
<organism evidence="1 2">
    <name type="scientific">Marihabitans asiaticum</name>
    <dbReference type="NCBI Taxonomy" id="415218"/>
    <lineage>
        <taxon>Bacteria</taxon>
        <taxon>Bacillati</taxon>
        <taxon>Actinomycetota</taxon>
        <taxon>Actinomycetes</taxon>
        <taxon>Micrococcales</taxon>
        <taxon>Intrasporangiaceae</taxon>
        <taxon>Marihabitans</taxon>
    </lineage>
</organism>
<protein>
    <submittedName>
        <fullName evidence="1">Coenzyme PQQ synthesis protein D (PqqD)</fullName>
    </submittedName>
</protein>
<comment type="caution">
    <text evidence="1">The sequence shown here is derived from an EMBL/GenBank/DDBJ whole genome shotgun (WGS) entry which is preliminary data.</text>
</comment>
<accession>A0A560WD05</accession>
<name>A0A560WD05_9MICO</name>
<evidence type="ECO:0000313" key="1">
    <source>
        <dbReference type="EMBL" id="TWD15508.1"/>
    </source>
</evidence>
<evidence type="ECO:0000313" key="2">
    <source>
        <dbReference type="Proteomes" id="UP000315628"/>
    </source>
</evidence>
<dbReference type="Proteomes" id="UP000315628">
    <property type="component" value="Unassembled WGS sequence"/>
</dbReference>
<gene>
    <name evidence="1" type="ORF">FB557_1019</name>
</gene>
<dbReference type="InterPro" id="IPR041881">
    <property type="entry name" value="PqqD_sf"/>
</dbReference>
<keyword evidence="2" id="KW-1185">Reference proteome</keyword>
<dbReference type="RefSeq" id="WP_144856263.1">
    <property type="nucleotide sequence ID" value="NZ_BAAAYT010000007.1"/>
</dbReference>
<dbReference type="Gene3D" id="1.10.10.1150">
    <property type="entry name" value="Coenzyme PQQ synthesis protein D (PqqD)"/>
    <property type="match status" value="1"/>
</dbReference>
<dbReference type="Pfam" id="PF05402">
    <property type="entry name" value="PqqD"/>
    <property type="match status" value="1"/>
</dbReference>
<dbReference type="InterPro" id="IPR008792">
    <property type="entry name" value="PQQD"/>
</dbReference>
<dbReference type="OrthoDB" id="4869642at2"/>